<dbReference type="AlphaFoldDB" id="A0A8B1NST3"/>
<dbReference type="EMBL" id="CP072931">
    <property type="protein sequence ID" value="QTZ96485.1"/>
    <property type="molecule type" value="Genomic_DNA"/>
</dbReference>
<gene>
    <name evidence="2" type="ORF">SU9_031555</name>
</gene>
<evidence type="ECO:0000313" key="3">
    <source>
        <dbReference type="Proteomes" id="UP000009036"/>
    </source>
</evidence>
<proteinExistence type="predicted"/>
<feature type="compositionally biased region" description="Basic and acidic residues" evidence="1">
    <location>
        <begin position="24"/>
        <end position="44"/>
    </location>
</feature>
<evidence type="ECO:0000313" key="2">
    <source>
        <dbReference type="EMBL" id="QTZ96485.1"/>
    </source>
</evidence>
<reference evidence="2" key="2">
    <citation type="submission" date="2021-04" db="EMBL/GenBank/DDBJ databases">
        <authorList>
            <person name="Wen M.-L."/>
            <person name="Han X.-L."/>
            <person name="Xiong J."/>
        </authorList>
    </citation>
    <scope>NUCLEOTIDE SEQUENCE</scope>
    <source>
        <strain evidence="2">AGR0001</strain>
    </source>
</reference>
<protein>
    <submittedName>
        <fullName evidence="2">Uncharacterized protein</fullName>
    </submittedName>
</protein>
<reference evidence="2" key="1">
    <citation type="journal article" date="2012" name="J. Bacteriol.">
        <title>Genome Sequence of Streptomyces auratus Strain AGR0001, a Phoslactomycin-Producing Actinomycete.</title>
        <authorList>
            <person name="Han X."/>
            <person name="Li M."/>
            <person name="Ding Z."/>
            <person name="Zhao J."/>
            <person name="Ji K."/>
            <person name="Wen M."/>
            <person name="Lu T."/>
        </authorList>
    </citation>
    <scope>NUCLEOTIDE SEQUENCE</scope>
    <source>
        <strain evidence="2">AGR0001</strain>
    </source>
</reference>
<dbReference type="Proteomes" id="UP000009036">
    <property type="component" value="Chromosome"/>
</dbReference>
<feature type="compositionally biased region" description="Basic and acidic residues" evidence="1">
    <location>
        <begin position="55"/>
        <end position="64"/>
    </location>
</feature>
<feature type="region of interest" description="Disordered" evidence="1">
    <location>
        <begin position="24"/>
        <end position="93"/>
    </location>
</feature>
<evidence type="ECO:0000256" key="1">
    <source>
        <dbReference type="SAM" id="MobiDB-lite"/>
    </source>
</evidence>
<sequence>MPALHRCGRRTDVPSVFGHLGGELVERFGPEPSGEPRRPERAILEHAPGPGGADGRVREGESKGARAGRGAATSSHRRRHVGRTPPTPVTLRP</sequence>
<accession>A0A8B1NST3</accession>
<dbReference type="KEGG" id="sauh:SU9_031555"/>
<keyword evidence="3" id="KW-1185">Reference proteome</keyword>
<name>A0A8B1NST3_9ACTN</name>
<organism evidence="2 3">
    <name type="scientific">Streptomyces auratus AGR0001</name>
    <dbReference type="NCBI Taxonomy" id="1160718"/>
    <lineage>
        <taxon>Bacteria</taxon>
        <taxon>Bacillati</taxon>
        <taxon>Actinomycetota</taxon>
        <taxon>Actinomycetes</taxon>
        <taxon>Kitasatosporales</taxon>
        <taxon>Streptomycetaceae</taxon>
        <taxon>Streptomyces</taxon>
    </lineage>
</organism>